<proteinExistence type="predicted"/>
<evidence type="ECO:0000256" key="1">
    <source>
        <dbReference type="SAM" id="Coils"/>
    </source>
</evidence>
<keyword evidence="3" id="KW-1185">Reference proteome</keyword>
<feature type="coiled-coil region" evidence="1">
    <location>
        <begin position="13"/>
        <end position="54"/>
    </location>
</feature>
<evidence type="ECO:0000313" key="2">
    <source>
        <dbReference type="EMBL" id="CAG8809454.1"/>
    </source>
</evidence>
<protein>
    <submittedName>
        <fullName evidence="2">35669_t:CDS:1</fullName>
    </submittedName>
</protein>
<evidence type="ECO:0000313" key="3">
    <source>
        <dbReference type="Proteomes" id="UP000789901"/>
    </source>
</evidence>
<accession>A0ABN7VZU4</accession>
<organism evidence="2 3">
    <name type="scientific">Gigaspora margarita</name>
    <dbReference type="NCBI Taxonomy" id="4874"/>
    <lineage>
        <taxon>Eukaryota</taxon>
        <taxon>Fungi</taxon>
        <taxon>Fungi incertae sedis</taxon>
        <taxon>Mucoromycota</taxon>
        <taxon>Glomeromycotina</taxon>
        <taxon>Glomeromycetes</taxon>
        <taxon>Diversisporales</taxon>
        <taxon>Gigasporaceae</taxon>
        <taxon>Gigaspora</taxon>
    </lineage>
</organism>
<dbReference type="Proteomes" id="UP000789901">
    <property type="component" value="Unassembled WGS sequence"/>
</dbReference>
<keyword evidence="1" id="KW-0175">Coiled coil</keyword>
<name>A0ABN7VZU4_GIGMA</name>
<dbReference type="EMBL" id="CAJVQB010026879">
    <property type="protein sequence ID" value="CAG8809454.1"/>
    <property type="molecule type" value="Genomic_DNA"/>
</dbReference>
<sequence length="154" mass="18387">MPRDSRVRRFRYVLKLQTENARLKEELETANSDKERYRKLNSNQRKKIILLEKEMHLNTWSTFLSTYGRLVEEARSLGYEVEIKIISDFDLLRQEVNDLEFLLSSGSFSTQTSSQVRFDGKNGLLVRHFLCLIFIYFNVVEKERDEQEDHEDES</sequence>
<comment type="caution">
    <text evidence="2">The sequence shown here is derived from an EMBL/GenBank/DDBJ whole genome shotgun (WGS) entry which is preliminary data.</text>
</comment>
<gene>
    <name evidence="2" type="ORF">GMARGA_LOCUS24894</name>
</gene>
<reference evidence="2 3" key="1">
    <citation type="submission" date="2021-06" db="EMBL/GenBank/DDBJ databases">
        <authorList>
            <person name="Kallberg Y."/>
            <person name="Tangrot J."/>
            <person name="Rosling A."/>
        </authorList>
    </citation>
    <scope>NUCLEOTIDE SEQUENCE [LARGE SCALE GENOMIC DNA]</scope>
    <source>
        <strain evidence="2 3">120-4 pot B 10/14</strain>
    </source>
</reference>